<comment type="similarity">
    <text evidence="3">Belongs to the flavin monoamine oxidase family.</text>
</comment>
<comment type="cofactor">
    <cofactor evidence="1">
        <name>FAD</name>
        <dbReference type="ChEBI" id="CHEBI:57692"/>
    </cofactor>
</comment>
<dbReference type="PANTHER" id="PTHR10742:SF405">
    <property type="entry name" value="PEROXISOMAL N(1)-ACETYL-SPERMINE_SPERMIDINE OXIDASE"/>
    <property type="match status" value="1"/>
</dbReference>
<protein>
    <submittedName>
        <fullName evidence="9">Spermine oxidase</fullName>
    </submittedName>
</protein>
<evidence type="ECO:0000256" key="2">
    <source>
        <dbReference type="ARBA" id="ARBA00004496"/>
    </source>
</evidence>
<evidence type="ECO:0000256" key="6">
    <source>
        <dbReference type="ARBA" id="ARBA00022827"/>
    </source>
</evidence>
<comment type="subcellular location">
    <subcellularLocation>
        <location evidence="2">Cytoplasm</location>
    </subcellularLocation>
</comment>
<accession>A0A210PIC8</accession>
<dbReference type="InterPro" id="IPR036188">
    <property type="entry name" value="FAD/NAD-bd_sf"/>
</dbReference>
<dbReference type="GO" id="GO:0005737">
    <property type="term" value="C:cytoplasm"/>
    <property type="evidence" value="ECO:0007669"/>
    <property type="project" value="UniProtKB-SubCell"/>
</dbReference>
<organism evidence="9 10">
    <name type="scientific">Mizuhopecten yessoensis</name>
    <name type="common">Japanese scallop</name>
    <name type="synonym">Patinopecten yessoensis</name>
    <dbReference type="NCBI Taxonomy" id="6573"/>
    <lineage>
        <taxon>Eukaryota</taxon>
        <taxon>Metazoa</taxon>
        <taxon>Spiralia</taxon>
        <taxon>Lophotrochozoa</taxon>
        <taxon>Mollusca</taxon>
        <taxon>Bivalvia</taxon>
        <taxon>Autobranchia</taxon>
        <taxon>Pteriomorphia</taxon>
        <taxon>Pectinida</taxon>
        <taxon>Pectinoidea</taxon>
        <taxon>Pectinidae</taxon>
        <taxon>Mizuhopecten</taxon>
    </lineage>
</organism>
<evidence type="ECO:0000259" key="8">
    <source>
        <dbReference type="Pfam" id="PF01593"/>
    </source>
</evidence>
<evidence type="ECO:0000313" key="9">
    <source>
        <dbReference type="EMBL" id="OWF36227.1"/>
    </source>
</evidence>
<dbReference type="SUPFAM" id="SSF51905">
    <property type="entry name" value="FAD/NAD(P)-binding domain"/>
    <property type="match status" value="1"/>
</dbReference>
<evidence type="ECO:0000256" key="4">
    <source>
        <dbReference type="ARBA" id="ARBA00022490"/>
    </source>
</evidence>
<reference evidence="9 10" key="1">
    <citation type="journal article" date="2017" name="Nat. Ecol. Evol.">
        <title>Scallop genome provides insights into evolution of bilaterian karyotype and development.</title>
        <authorList>
            <person name="Wang S."/>
            <person name="Zhang J."/>
            <person name="Jiao W."/>
            <person name="Li J."/>
            <person name="Xun X."/>
            <person name="Sun Y."/>
            <person name="Guo X."/>
            <person name="Huan P."/>
            <person name="Dong B."/>
            <person name="Zhang L."/>
            <person name="Hu X."/>
            <person name="Sun X."/>
            <person name="Wang J."/>
            <person name="Zhao C."/>
            <person name="Wang Y."/>
            <person name="Wang D."/>
            <person name="Huang X."/>
            <person name="Wang R."/>
            <person name="Lv J."/>
            <person name="Li Y."/>
            <person name="Zhang Z."/>
            <person name="Liu B."/>
            <person name="Lu W."/>
            <person name="Hui Y."/>
            <person name="Liang J."/>
            <person name="Zhou Z."/>
            <person name="Hou R."/>
            <person name="Li X."/>
            <person name="Liu Y."/>
            <person name="Li H."/>
            <person name="Ning X."/>
            <person name="Lin Y."/>
            <person name="Zhao L."/>
            <person name="Xing Q."/>
            <person name="Dou J."/>
            <person name="Li Y."/>
            <person name="Mao J."/>
            <person name="Guo H."/>
            <person name="Dou H."/>
            <person name="Li T."/>
            <person name="Mu C."/>
            <person name="Jiang W."/>
            <person name="Fu Q."/>
            <person name="Fu X."/>
            <person name="Miao Y."/>
            <person name="Liu J."/>
            <person name="Yu Q."/>
            <person name="Li R."/>
            <person name="Liao H."/>
            <person name="Li X."/>
            <person name="Kong Y."/>
            <person name="Jiang Z."/>
            <person name="Chourrout D."/>
            <person name="Li R."/>
            <person name="Bao Z."/>
        </authorList>
    </citation>
    <scope>NUCLEOTIDE SEQUENCE [LARGE SCALE GENOMIC DNA]</scope>
    <source>
        <strain evidence="9 10">PY_sf001</strain>
    </source>
</reference>
<name>A0A210PIC8_MIZYE</name>
<keyword evidence="5" id="KW-0285">Flavoprotein</keyword>
<dbReference type="GO" id="GO:0046592">
    <property type="term" value="F:polyamine oxidase activity"/>
    <property type="evidence" value="ECO:0007669"/>
    <property type="project" value="TreeGrafter"/>
</dbReference>
<evidence type="ECO:0000256" key="7">
    <source>
        <dbReference type="ARBA" id="ARBA00023002"/>
    </source>
</evidence>
<dbReference type="PANTHER" id="PTHR10742">
    <property type="entry name" value="FLAVIN MONOAMINE OXIDASE"/>
    <property type="match status" value="1"/>
</dbReference>
<dbReference type="OrthoDB" id="2219495at2759"/>
<evidence type="ECO:0000256" key="1">
    <source>
        <dbReference type="ARBA" id="ARBA00001974"/>
    </source>
</evidence>
<keyword evidence="7" id="KW-0560">Oxidoreductase</keyword>
<dbReference type="SUPFAM" id="SSF54373">
    <property type="entry name" value="FAD-linked reductases, C-terminal domain"/>
    <property type="match status" value="1"/>
</dbReference>
<dbReference type="AlphaFoldDB" id="A0A210PIC8"/>
<gene>
    <name evidence="9" type="ORF">KP79_PYT22653</name>
</gene>
<feature type="domain" description="Amine oxidase" evidence="8">
    <location>
        <begin position="100"/>
        <end position="367"/>
    </location>
</feature>
<dbReference type="EMBL" id="NEDP02076659">
    <property type="protein sequence ID" value="OWF36227.1"/>
    <property type="molecule type" value="Genomic_DNA"/>
</dbReference>
<keyword evidence="6" id="KW-0274">FAD</keyword>
<evidence type="ECO:0000256" key="3">
    <source>
        <dbReference type="ARBA" id="ARBA00005995"/>
    </source>
</evidence>
<dbReference type="InterPro" id="IPR050281">
    <property type="entry name" value="Flavin_monoamine_oxidase"/>
</dbReference>
<keyword evidence="4" id="KW-0963">Cytoplasm</keyword>
<keyword evidence="10" id="KW-1185">Reference proteome</keyword>
<dbReference type="Gene3D" id="3.90.660.10">
    <property type="match status" value="1"/>
</dbReference>
<dbReference type="STRING" id="6573.A0A210PIC8"/>
<comment type="caution">
    <text evidence="9">The sequence shown here is derived from an EMBL/GenBank/DDBJ whole genome shotgun (WGS) entry which is preliminary data.</text>
</comment>
<evidence type="ECO:0000313" key="10">
    <source>
        <dbReference type="Proteomes" id="UP000242188"/>
    </source>
</evidence>
<proteinExistence type="inferred from homology"/>
<dbReference type="Proteomes" id="UP000242188">
    <property type="component" value="Unassembled WGS sequence"/>
</dbReference>
<sequence>MYVGSNGTKCNEELVRKAREEFRKIIEELYGNKLSASSKTLYPTILEYIQYRLDQVVETLPDNDRNEFKDICRTLTKVEEENHGAALEDVSVFIPDSITPGNNISLTGGYSALISRLAHTVTDKRIHLKTEVINIDYTNPEEVNVLCESENGAIMYTADHVIVTISLGVLKNDHQILFNPGLPFEKIASISKLGYGTASKIILRYKTPFWSQHEGMKLVWRNDTTESNTNLPSWAKCLYTFNAMAANPYTLDVWLCGEEGKEIETIPNDVIALVLTTVLRQFLNDPTIPEPDSILKTSWFSNRQFRGSYSYIRVGSTVEDVRILAMPLVAKDNKPVLLFAGEATDIDYLASTHGSLNSGIREANRLLMRQMNTFISHVKPC</sequence>
<evidence type="ECO:0000256" key="5">
    <source>
        <dbReference type="ARBA" id="ARBA00022630"/>
    </source>
</evidence>
<dbReference type="InterPro" id="IPR002937">
    <property type="entry name" value="Amino_oxidase"/>
</dbReference>
<dbReference type="Pfam" id="PF01593">
    <property type="entry name" value="Amino_oxidase"/>
    <property type="match status" value="1"/>
</dbReference>